<keyword evidence="15" id="KW-1185">Reference proteome</keyword>
<dbReference type="FunFam" id="3.30.70.2570:FF:000001">
    <property type="entry name" value="Translation factor GUF1, mitochondrial"/>
    <property type="match status" value="1"/>
</dbReference>
<dbReference type="Pfam" id="PF00679">
    <property type="entry name" value="EFG_C"/>
    <property type="match status" value="1"/>
</dbReference>
<dbReference type="Pfam" id="PF00009">
    <property type="entry name" value="GTP_EFTU"/>
    <property type="match status" value="1"/>
</dbReference>
<keyword evidence="3 12" id="KW-0547">Nucleotide-binding</keyword>
<evidence type="ECO:0000256" key="6">
    <source>
        <dbReference type="ARBA" id="ARBA00023134"/>
    </source>
</evidence>
<dbReference type="Proteomes" id="UP000051236">
    <property type="component" value="Unassembled WGS sequence"/>
</dbReference>
<dbReference type="InterPro" id="IPR035654">
    <property type="entry name" value="LepA_IV"/>
</dbReference>
<dbReference type="PROSITE" id="PS51722">
    <property type="entry name" value="G_TR_2"/>
    <property type="match status" value="1"/>
</dbReference>
<accession>A0A0R1Y3H5</accession>
<dbReference type="GO" id="GO:0043022">
    <property type="term" value="F:ribosome binding"/>
    <property type="evidence" value="ECO:0007669"/>
    <property type="project" value="UniProtKB-UniRule"/>
</dbReference>
<dbReference type="PANTHER" id="PTHR43512:SF4">
    <property type="entry name" value="TRANSLATION FACTOR GUF1 HOMOLOG, CHLOROPLASTIC"/>
    <property type="match status" value="1"/>
</dbReference>
<comment type="function">
    <text evidence="9 12">Required for accurate and efficient protein synthesis under certain stress conditions. May act as a fidelity factor of the translation reaction, by catalyzing a one-codon backward translocation of tRNAs on improperly translocated ribosomes. Back-translocation proceeds from a post-translocation (POST) complex to a pre-translocation (PRE) complex, thus giving elongation factor G a second chance to translocate the tRNAs correctly. Binds to ribosomes in a GTP-dependent manner.</text>
</comment>
<dbReference type="CDD" id="cd01890">
    <property type="entry name" value="LepA"/>
    <property type="match status" value="1"/>
</dbReference>
<dbReference type="SUPFAM" id="SSF52540">
    <property type="entry name" value="P-loop containing nucleoside triphosphate hydrolases"/>
    <property type="match status" value="1"/>
</dbReference>
<dbReference type="CDD" id="cd03709">
    <property type="entry name" value="lepA_C"/>
    <property type="match status" value="1"/>
</dbReference>
<dbReference type="FunFam" id="3.40.50.300:FF:000078">
    <property type="entry name" value="Elongation factor 4"/>
    <property type="match status" value="1"/>
</dbReference>
<dbReference type="InterPro" id="IPR009000">
    <property type="entry name" value="Transl_B-barrel_sf"/>
</dbReference>
<dbReference type="InterPro" id="IPR004161">
    <property type="entry name" value="EFTu-like_2"/>
</dbReference>
<dbReference type="PATRIC" id="fig|1423734.3.peg.2284"/>
<dbReference type="Gene3D" id="2.40.30.10">
    <property type="entry name" value="Translation factors"/>
    <property type="match status" value="1"/>
</dbReference>
<evidence type="ECO:0000256" key="5">
    <source>
        <dbReference type="ARBA" id="ARBA00022917"/>
    </source>
</evidence>
<feature type="domain" description="Tr-type G" evidence="13">
    <location>
        <begin position="11"/>
        <end position="193"/>
    </location>
</feature>
<evidence type="ECO:0000256" key="12">
    <source>
        <dbReference type="HAMAP-Rule" id="MF_00071"/>
    </source>
</evidence>
<dbReference type="InterPro" id="IPR006297">
    <property type="entry name" value="EF-4"/>
</dbReference>
<dbReference type="HAMAP" id="MF_00071">
    <property type="entry name" value="LepA"/>
    <property type="match status" value="1"/>
</dbReference>
<evidence type="ECO:0000256" key="10">
    <source>
        <dbReference type="ARBA" id="ARBA00061052"/>
    </source>
</evidence>
<dbReference type="FunFam" id="2.40.30.10:FF:000015">
    <property type="entry name" value="Translation factor GUF1, mitochondrial"/>
    <property type="match status" value="1"/>
</dbReference>
<name>A0A0R1Y3H5_9LACO</name>
<dbReference type="EMBL" id="AZGA01000001">
    <property type="protein sequence ID" value="KRM36856.1"/>
    <property type="molecule type" value="Genomic_DNA"/>
</dbReference>
<dbReference type="InterPro" id="IPR038363">
    <property type="entry name" value="LepA_C_sf"/>
</dbReference>
<dbReference type="RefSeq" id="WP_057002237.1">
    <property type="nucleotide sequence ID" value="NZ_AZGA01000001.1"/>
</dbReference>
<comment type="subcellular location">
    <subcellularLocation>
        <location evidence="12">Cell membrane</location>
        <topology evidence="12">Peripheral membrane protein</topology>
        <orientation evidence="12">Cytoplasmic side</orientation>
    </subcellularLocation>
</comment>
<dbReference type="FunFam" id="3.30.70.240:FF:000007">
    <property type="entry name" value="Translation factor GUF1, mitochondrial"/>
    <property type="match status" value="1"/>
</dbReference>
<dbReference type="InterPro" id="IPR005225">
    <property type="entry name" value="Small_GTP-bd"/>
</dbReference>
<dbReference type="Gene3D" id="3.30.70.2570">
    <property type="entry name" value="Elongation factor 4, C-terminal domain"/>
    <property type="match status" value="1"/>
</dbReference>
<organism evidence="14 15">
    <name type="scientific">Agrilactobacillus composti DSM 18527 = JCM 14202</name>
    <dbReference type="NCBI Taxonomy" id="1423734"/>
    <lineage>
        <taxon>Bacteria</taxon>
        <taxon>Bacillati</taxon>
        <taxon>Bacillota</taxon>
        <taxon>Bacilli</taxon>
        <taxon>Lactobacillales</taxon>
        <taxon>Lactobacillaceae</taxon>
        <taxon>Agrilactobacillus</taxon>
    </lineage>
</organism>
<evidence type="ECO:0000256" key="1">
    <source>
        <dbReference type="ARBA" id="ARBA00005454"/>
    </source>
</evidence>
<dbReference type="Pfam" id="PF06421">
    <property type="entry name" value="LepA_C"/>
    <property type="match status" value="1"/>
</dbReference>
<evidence type="ECO:0000259" key="13">
    <source>
        <dbReference type="PROSITE" id="PS51722"/>
    </source>
</evidence>
<reference evidence="14 15" key="1">
    <citation type="journal article" date="2015" name="Genome Announc.">
        <title>Expanding the biotechnology potential of lactobacilli through comparative genomics of 213 strains and associated genera.</title>
        <authorList>
            <person name="Sun Z."/>
            <person name="Harris H.M."/>
            <person name="McCann A."/>
            <person name="Guo C."/>
            <person name="Argimon S."/>
            <person name="Zhang W."/>
            <person name="Yang X."/>
            <person name="Jeffery I.B."/>
            <person name="Cooney J.C."/>
            <person name="Kagawa T.F."/>
            <person name="Liu W."/>
            <person name="Song Y."/>
            <person name="Salvetti E."/>
            <person name="Wrobel A."/>
            <person name="Rasinkangas P."/>
            <person name="Parkhill J."/>
            <person name="Rea M.C."/>
            <person name="O'Sullivan O."/>
            <person name="Ritari J."/>
            <person name="Douillard F.P."/>
            <person name="Paul Ross R."/>
            <person name="Yang R."/>
            <person name="Briner A.E."/>
            <person name="Felis G.E."/>
            <person name="de Vos W.M."/>
            <person name="Barrangou R."/>
            <person name="Klaenhammer T.R."/>
            <person name="Caufield P.W."/>
            <person name="Cui Y."/>
            <person name="Zhang H."/>
            <person name="O'Toole P.W."/>
        </authorList>
    </citation>
    <scope>NUCLEOTIDE SEQUENCE [LARGE SCALE GENOMIC DNA]</scope>
    <source>
        <strain evidence="14 15">DSM 18527</strain>
    </source>
</reference>
<dbReference type="InterPro" id="IPR013842">
    <property type="entry name" value="LepA_CTD"/>
</dbReference>
<evidence type="ECO:0000256" key="3">
    <source>
        <dbReference type="ARBA" id="ARBA00022741"/>
    </source>
</evidence>
<dbReference type="CDD" id="cd16260">
    <property type="entry name" value="EF4_III"/>
    <property type="match status" value="1"/>
</dbReference>
<comment type="caution">
    <text evidence="14">The sequence shown here is derived from an EMBL/GenBank/DDBJ whole genome shotgun (WGS) entry which is preliminary data.</text>
</comment>
<dbReference type="STRING" id="1423734.FC83_GL002260"/>
<evidence type="ECO:0000256" key="9">
    <source>
        <dbReference type="ARBA" id="ARBA00057626"/>
    </source>
</evidence>
<dbReference type="InterPro" id="IPR027417">
    <property type="entry name" value="P-loop_NTPase"/>
</dbReference>
<dbReference type="eggNOG" id="COG0481">
    <property type="taxonomic scope" value="Bacteria"/>
</dbReference>
<proteinExistence type="inferred from homology"/>
<evidence type="ECO:0000256" key="11">
    <source>
        <dbReference type="ARBA" id="ARBA00066744"/>
    </source>
</evidence>
<dbReference type="PANTHER" id="PTHR43512">
    <property type="entry name" value="TRANSLATION FACTOR GUF1-RELATED"/>
    <property type="match status" value="1"/>
</dbReference>
<evidence type="ECO:0000256" key="8">
    <source>
        <dbReference type="ARBA" id="ARBA00050293"/>
    </source>
</evidence>
<evidence type="ECO:0000313" key="14">
    <source>
        <dbReference type="EMBL" id="KRM36856.1"/>
    </source>
</evidence>
<evidence type="ECO:0000256" key="2">
    <source>
        <dbReference type="ARBA" id="ARBA00022475"/>
    </source>
</evidence>
<dbReference type="GO" id="GO:0003746">
    <property type="term" value="F:translation elongation factor activity"/>
    <property type="evidence" value="ECO:0007669"/>
    <property type="project" value="UniProtKB-UniRule"/>
</dbReference>
<comment type="similarity">
    <text evidence="1 12">Belongs to the TRAFAC class translation factor GTPase superfamily. Classic translation factor GTPase family. LepA subfamily.</text>
</comment>
<dbReference type="FunFam" id="3.30.70.870:FF:000004">
    <property type="entry name" value="Translation factor GUF1, mitochondrial"/>
    <property type="match status" value="1"/>
</dbReference>
<comment type="similarity">
    <text evidence="10">Belongs to the GTP-binding elongation factor family. LepA subfamily.</text>
</comment>
<feature type="binding site" evidence="12">
    <location>
        <begin position="140"/>
        <end position="143"/>
    </location>
    <ligand>
        <name>GTP</name>
        <dbReference type="ChEBI" id="CHEBI:37565"/>
    </ligand>
</feature>
<dbReference type="SUPFAM" id="SSF54980">
    <property type="entry name" value="EF-G C-terminal domain-like"/>
    <property type="match status" value="2"/>
</dbReference>
<keyword evidence="2 12" id="KW-1003">Cell membrane</keyword>
<keyword evidence="7 12" id="KW-0472">Membrane</keyword>
<gene>
    <name evidence="12" type="primary">lepA</name>
    <name evidence="14" type="ORF">FC83_GL002260</name>
</gene>
<keyword evidence="6 12" id="KW-0342">GTP-binding</keyword>
<dbReference type="GO" id="GO:0005886">
    <property type="term" value="C:plasma membrane"/>
    <property type="evidence" value="ECO:0007669"/>
    <property type="project" value="UniProtKB-SubCell"/>
</dbReference>
<dbReference type="NCBIfam" id="TIGR01393">
    <property type="entry name" value="lepA"/>
    <property type="match status" value="1"/>
</dbReference>
<dbReference type="InterPro" id="IPR000640">
    <property type="entry name" value="EFG_V-like"/>
</dbReference>
<dbReference type="EC" id="3.6.5.n1" evidence="11 12"/>
<dbReference type="CDD" id="cd03699">
    <property type="entry name" value="EF4_II"/>
    <property type="match status" value="1"/>
</dbReference>
<dbReference type="NCBIfam" id="TIGR00231">
    <property type="entry name" value="small_GTP"/>
    <property type="match status" value="1"/>
</dbReference>
<dbReference type="Gene3D" id="3.30.70.870">
    <property type="entry name" value="Elongation Factor G (Translational Gtpase), domain 3"/>
    <property type="match status" value="1"/>
</dbReference>
<dbReference type="Gene3D" id="3.30.70.240">
    <property type="match status" value="1"/>
</dbReference>
<evidence type="ECO:0000256" key="4">
    <source>
        <dbReference type="ARBA" id="ARBA00022801"/>
    </source>
</evidence>
<dbReference type="Gene3D" id="3.40.50.300">
    <property type="entry name" value="P-loop containing nucleotide triphosphate hydrolases"/>
    <property type="match status" value="1"/>
</dbReference>
<feature type="binding site" evidence="12">
    <location>
        <begin position="23"/>
        <end position="28"/>
    </location>
    <ligand>
        <name>GTP</name>
        <dbReference type="ChEBI" id="CHEBI:37565"/>
    </ligand>
</feature>
<dbReference type="GO" id="GO:0045727">
    <property type="term" value="P:positive regulation of translation"/>
    <property type="evidence" value="ECO:0007669"/>
    <property type="project" value="UniProtKB-UniRule"/>
</dbReference>
<dbReference type="SMART" id="SM00838">
    <property type="entry name" value="EFG_C"/>
    <property type="match status" value="1"/>
</dbReference>
<dbReference type="SUPFAM" id="SSF50447">
    <property type="entry name" value="Translation proteins"/>
    <property type="match status" value="1"/>
</dbReference>
<dbReference type="GO" id="GO:0003924">
    <property type="term" value="F:GTPase activity"/>
    <property type="evidence" value="ECO:0007669"/>
    <property type="project" value="UniProtKB-UniRule"/>
</dbReference>
<sequence>MDRNEMIEHQKDIRNFSIVAHIDHGKSTIADRILELTDTVSKREMQNQILDDMDLERERGITIKLNAVQLHYHAKDGKTYVFHLIDTPGHVDFSYEVSRSLAACEGAILVVDAAQGVEAQTLANAYLAVDNDLEIIPVINKIDLPSAEPDRVKEEIEEMIGIDASDAILASGKVGIGIPELLERIVAQIPAPQGDVDAPFKALIFDSVYDNYRGVVLSIRVMDGFVKVGDTIELMNNQKRFEVTEVGVMSPKAIPTQQLSAGDVGYLTASIKSVKETRVGDTLTLADRPAEKALPGYRKITPMVYSGMYPVDNAKFNDLREALEKLQLNDAALEFEPETSKALGFGFRCGFLGLLHMDVVQERLEREFNLDLIMTAPSVDYHLVLTDGTESVIDNPAEMPEASSISEIQEPYVKASIMVPNDYVGPVMELSQKKRGEFVTMDYLDKYRVNVVYDMPLSEIIYDFFDDLKSNTKGYASLDYEIEGYRASDLVKMDILINGEAVDALSTIVHKDFAFERGKEIVAALKTTIPRQQFEIPIQAAIGNKVIARSNIKAYRKNVLAKCYGGDISRKRKLLEKQKAGKKRMKSVGSVEIPQEAFMSILRTDETESHKN</sequence>
<keyword evidence="5 12" id="KW-0648">Protein biosynthesis</keyword>
<dbReference type="GO" id="GO:0005525">
    <property type="term" value="F:GTP binding"/>
    <property type="evidence" value="ECO:0007669"/>
    <property type="project" value="UniProtKB-UniRule"/>
</dbReference>
<dbReference type="InterPro" id="IPR035647">
    <property type="entry name" value="EFG_III/V"/>
</dbReference>
<dbReference type="Pfam" id="PF03144">
    <property type="entry name" value="GTP_EFTU_D2"/>
    <property type="match status" value="1"/>
</dbReference>
<evidence type="ECO:0000256" key="7">
    <source>
        <dbReference type="ARBA" id="ARBA00023136"/>
    </source>
</evidence>
<dbReference type="PRINTS" id="PR00315">
    <property type="entry name" value="ELONGATNFCT"/>
</dbReference>
<evidence type="ECO:0000313" key="15">
    <source>
        <dbReference type="Proteomes" id="UP000051236"/>
    </source>
</evidence>
<comment type="catalytic activity">
    <reaction evidence="8 12">
        <text>GTP + H2O = GDP + phosphate + H(+)</text>
        <dbReference type="Rhea" id="RHEA:19669"/>
        <dbReference type="ChEBI" id="CHEBI:15377"/>
        <dbReference type="ChEBI" id="CHEBI:15378"/>
        <dbReference type="ChEBI" id="CHEBI:37565"/>
        <dbReference type="ChEBI" id="CHEBI:43474"/>
        <dbReference type="ChEBI" id="CHEBI:58189"/>
        <dbReference type="EC" id="3.6.5.n1"/>
    </reaction>
</comment>
<keyword evidence="4 12" id="KW-0378">Hydrolase</keyword>
<protein>
    <recommendedName>
        <fullName evidence="11 12">Elongation factor 4</fullName>
        <shortName evidence="12">EF-4</shortName>
        <ecNumber evidence="11 12">3.6.5.n1</ecNumber>
    </recommendedName>
    <alternativeName>
        <fullName evidence="12">Ribosomal back-translocase LepA</fullName>
    </alternativeName>
</protein>
<dbReference type="AlphaFoldDB" id="A0A0R1Y3H5"/>
<dbReference type="InterPro" id="IPR000795">
    <property type="entry name" value="T_Tr_GTP-bd_dom"/>
</dbReference>